<dbReference type="InterPro" id="IPR036770">
    <property type="entry name" value="Ankyrin_rpt-contain_sf"/>
</dbReference>
<dbReference type="Pfam" id="PF12796">
    <property type="entry name" value="Ank_2"/>
    <property type="match status" value="1"/>
</dbReference>
<reference evidence="4" key="1">
    <citation type="journal article" date="2014" name="PLoS ONE">
        <title>Transcriptome-Based Identification of ABC Transporters in the Western Tarnished Plant Bug Lygus hesperus.</title>
        <authorList>
            <person name="Hull J.J."/>
            <person name="Chaney K."/>
            <person name="Geib S.M."/>
            <person name="Fabrick J.A."/>
            <person name="Brent C.S."/>
            <person name="Walsh D."/>
            <person name="Lavine L.C."/>
        </authorList>
    </citation>
    <scope>NUCLEOTIDE SEQUENCE</scope>
</reference>
<evidence type="ECO:0000256" key="1">
    <source>
        <dbReference type="ARBA" id="ARBA00048287"/>
    </source>
</evidence>
<dbReference type="InterPro" id="IPR023801">
    <property type="entry name" value="His_deacetylse_dom"/>
</dbReference>
<comment type="catalytic activity">
    <reaction evidence="1">
        <text>N(6)-acetyl-L-lysyl-[histone] + H2O = L-lysyl-[histone] + acetate</text>
        <dbReference type="Rhea" id="RHEA:58196"/>
        <dbReference type="Rhea" id="RHEA-COMP:9845"/>
        <dbReference type="Rhea" id="RHEA-COMP:11338"/>
        <dbReference type="ChEBI" id="CHEBI:15377"/>
        <dbReference type="ChEBI" id="CHEBI:29969"/>
        <dbReference type="ChEBI" id="CHEBI:30089"/>
        <dbReference type="ChEBI" id="CHEBI:61930"/>
        <dbReference type="EC" id="3.5.1.98"/>
    </reaction>
</comment>
<evidence type="ECO:0000259" key="3">
    <source>
        <dbReference type="Pfam" id="PF00850"/>
    </source>
</evidence>
<dbReference type="PANTHER" id="PTHR10625">
    <property type="entry name" value="HISTONE DEACETYLASE HDAC1-RELATED"/>
    <property type="match status" value="1"/>
</dbReference>
<dbReference type="InterPro" id="IPR000286">
    <property type="entry name" value="HDACs"/>
</dbReference>
<reference evidence="4" key="2">
    <citation type="submission" date="2014-07" db="EMBL/GenBank/DDBJ databases">
        <authorList>
            <person name="Hull J."/>
        </authorList>
    </citation>
    <scope>NUCLEOTIDE SEQUENCE</scope>
</reference>
<dbReference type="Gene3D" id="3.40.800.20">
    <property type="entry name" value="Histone deacetylase domain"/>
    <property type="match status" value="1"/>
</dbReference>
<sequence>MTIHRRSNRLQHLGAETPVINVEDDAYEEEELGSDHDAIASDSDSHSSKLELRAAVCTTPLDSDVADVIVDACSDVGEEDGEYCEGAEEVVDRVVSCELRRDLDPATLERLEREFCIHDACELGDTVFLQLVVNLISMDGNTYLLHDLNSRDIDGATPIQVAIMYNQLACLQILLQSSFVNTSCTVAGTPLYHLVLLKASHRANLEFVQAAVALLVKYNVPCNLLDDDCRSPLHIAARFDNLASLQLIAQSPICTCVEYHDSVGDTVLHTAIKYEAVDCILYLLHRFPQLTLYRDELQRTPLHLISQYMSCATYSTVRTALDNLLQDPTYNVVLSTKSVHGEIPTRTSDNQFLTLPSDPSPLSHHLMVLWDEETLFHITTNKPVARNSDKIPDENLYRAALLFNNSDGLLTADTVTTNTASNWFLCHSGRFANIVDILRVHEYSYVHRIITAVSNLTRVCVPEDILQQIHRVQPSISSQTQSTTDTKVLDVDTHISATSYRCALRSAGAVIEGVDAIATNRTQVAFCAIRPPGHHVGPQGAIDPDEEGSSLGFCIFNNVAIAAAYARSVHSTIFKRVAIVDFDVHHGNGTEAIVRNLVPNIHTITTTTPFGVTTYSRPCYKPWLNASDSRDVLFLSIHGKNEPNEPWFYPGSGETTAEVETYLQCGDGITVNYSGDLYKKVFHCDGVDGDTTIESYAACRLMDAVAPAAVSSTAHNPQQPQSHEMEEKDSGGCDPASKSNHQSTIQPLYDHR</sequence>
<dbReference type="AlphaFoldDB" id="A0A0A9Z753"/>
<evidence type="ECO:0000256" key="2">
    <source>
        <dbReference type="SAM" id="MobiDB-lite"/>
    </source>
</evidence>
<dbReference type="GO" id="GO:0005737">
    <property type="term" value="C:cytoplasm"/>
    <property type="evidence" value="ECO:0007669"/>
    <property type="project" value="TreeGrafter"/>
</dbReference>
<dbReference type="InterPro" id="IPR023696">
    <property type="entry name" value="Ureohydrolase_dom_sf"/>
</dbReference>
<dbReference type="EMBL" id="GBHO01004424">
    <property type="protein sequence ID" value="JAG39180.1"/>
    <property type="molecule type" value="Transcribed_RNA"/>
</dbReference>
<dbReference type="SUPFAM" id="SSF52768">
    <property type="entry name" value="Arginase/deacetylase"/>
    <property type="match status" value="1"/>
</dbReference>
<dbReference type="EMBL" id="GBHO01004426">
    <property type="protein sequence ID" value="JAG39178.1"/>
    <property type="molecule type" value="Transcribed_RNA"/>
</dbReference>
<proteinExistence type="predicted"/>
<dbReference type="GO" id="GO:0000118">
    <property type="term" value="C:histone deacetylase complex"/>
    <property type="evidence" value="ECO:0007669"/>
    <property type="project" value="TreeGrafter"/>
</dbReference>
<feature type="compositionally biased region" description="Polar residues" evidence="2">
    <location>
        <begin position="710"/>
        <end position="722"/>
    </location>
</feature>
<organism evidence="4">
    <name type="scientific">Lygus hesperus</name>
    <name type="common">Western plant bug</name>
    <dbReference type="NCBI Taxonomy" id="30085"/>
    <lineage>
        <taxon>Eukaryota</taxon>
        <taxon>Metazoa</taxon>
        <taxon>Ecdysozoa</taxon>
        <taxon>Arthropoda</taxon>
        <taxon>Hexapoda</taxon>
        <taxon>Insecta</taxon>
        <taxon>Pterygota</taxon>
        <taxon>Neoptera</taxon>
        <taxon>Paraneoptera</taxon>
        <taxon>Hemiptera</taxon>
        <taxon>Heteroptera</taxon>
        <taxon>Panheteroptera</taxon>
        <taxon>Cimicomorpha</taxon>
        <taxon>Miridae</taxon>
        <taxon>Mirini</taxon>
        <taxon>Lygus</taxon>
    </lineage>
</organism>
<dbReference type="InterPro" id="IPR002110">
    <property type="entry name" value="Ankyrin_rpt"/>
</dbReference>
<dbReference type="PANTHER" id="PTHR10625:SF26">
    <property type="entry name" value="HISTONE DEACETYLASE DOMAIN-CONTAINING PROTEIN"/>
    <property type="match status" value="1"/>
</dbReference>
<gene>
    <name evidence="4" type="primary">hdaC_4</name>
    <name evidence="5" type="synonym">hdaC_1</name>
    <name evidence="5" type="ORF">CM83_19034</name>
    <name evidence="4" type="ORF">CM83_19044</name>
</gene>
<protein>
    <submittedName>
        <fullName evidence="4">Type-2 histone deacetylase 2</fullName>
    </submittedName>
</protein>
<evidence type="ECO:0000313" key="4">
    <source>
        <dbReference type="EMBL" id="JAG39178.1"/>
    </source>
</evidence>
<dbReference type="Pfam" id="PF00850">
    <property type="entry name" value="Hist_deacetyl"/>
    <property type="match status" value="1"/>
</dbReference>
<dbReference type="SMART" id="SM00248">
    <property type="entry name" value="ANK"/>
    <property type="match status" value="4"/>
</dbReference>
<dbReference type="GO" id="GO:0040029">
    <property type="term" value="P:epigenetic regulation of gene expression"/>
    <property type="evidence" value="ECO:0007669"/>
    <property type="project" value="TreeGrafter"/>
</dbReference>
<name>A0A0A9Z753_LYGHE</name>
<dbReference type="PRINTS" id="PR01270">
    <property type="entry name" value="HDASUPER"/>
</dbReference>
<dbReference type="Gene3D" id="1.25.40.20">
    <property type="entry name" value="Ankyrin repeat-containing domain"/>
    <property type="match status" value="2"/>
</dbReference>
<accession>A0A0A9Z753</accession>
<feature type="domain" description="Histone deacetylase" evidence="3">
    <location>
        <begin position="427"/>
        <end position="672"/>
    </location>
</feature>
<dbReference type="SUPFAM" id="SSF48403">
    <property type="entry name" value="Ankyrin repeat"/>
    <property type="match status" value="1"/>
</dbReference>
<dbReference type="InterPro" id="IPR037138">
    <property type="entry name" value="His_deacetylse_dom_sf"/>
</dbReference>
<dbReference type="GO" id="GO:0141221">
    <property type="term" value="F:histone deacetylase activity, hydrolytic mechanism"/>
    <property type="evidence" value="ECO:0007669"/>
    <property type="project" value="UniProtKB-EC"/>
</dbReference>
<feature type="region of interest" description="Disordered" evidence="2">
    <location>
        <begin position="710"/>
        <end position="752"/>
    </location>
</feature>
<feature type="compositionally biased region" description="Polar residues" evidence="2">
    <location>
        <begin position="737"/>
        <end position="746"/>
    </location>
</feature>
<evidence type="ECO:0000313" key="5">
    <source>
        <dbReference type="EMBL" id="JAG39180.1"/>
    </source>
</evidence>